<dbReference type="Ensembl" id="ENSGACT00000058954.1">
    <property type="protein sequence ID" value="ENSGACP00000067570.1"/>
    <property type="gene ID" value="ENSGACG00000030158.1"/>
</dbReference>
<keyword evidence="3" id="KW-0677">Repeat</keyword>
<dbReference type="PANTHER" id="PTHR24388:SF50">
    <property type="entry name" value="ZINC FINGER PROTEIN 646"/>
    <property type="match status" value="1"/>
</dbReference>
<feature type="domain" description="C2H2-type" evidence="8">
    <location>
        <begin position="1202"/>
        <end position="1222"/>
    </location>
</feature>
<feature type="domain" description="C2H2-type" evidence="8">
    <location>
        <begin position="1259"/>
        <end position="1279"/>
    </location>
</feature>
<keyword evidence="5" id="KW-0862">Zinc</keyword>
<feature type="region of interest" description="Disordered" evidence="7">
    <location>
        <begin position="1140"/>
        <end position="1190"/>
    </location>
</feature>
<dbReference type="GO" id="GO:0000981">
    <property type="term" value="F:DNA-binding transcription factor activity, RNA polymerase II-specific"/>
    <property type="evidence" value="ECO:0007669"/>
    <property type="project" value="TreeGrafter"/>
</dbReference>
<feature type="region of interest" description="Disordered" evidence="7">
    <location>
        <begin position="180"/>
        <end position="231"/>
    </location>
</feature>
<evidence type="ECO:0000313" key="10">
    <source>
        <dbReference type="Proteomes" id="UP000007635"/>
    </source>
</evidence>
<keyword evidence="2" id="KW-0479">Metal-binding</keyword>
<feature type="compositionally biased region" description="Basic and acidic residues" evidence="7">
    <location>
        <begin position="1408"/>
        <end position="1418"/>
    </location>
</feature>
<feature type="domain" description="C2H2-type" evidence="8">
    <location>
        <begin position="354"/>
        <end position="374"/>
    </location>
</feature>
<organism evidence="9 10">
    <name type="scientific">Gasterosteus aculeatus aculeatus</name>
    <name type="common">three-spined stickleback</name>
    <dbReference type="NCBI Taxonomy" id="481459"/>
    <lineage>
        <taxon>Eukaryota</taxon>
        <taxon>Metazoa</taxon>
        <taxon>Chordata</taxon>
        <taxon>Craniata</taxon>
        <taxon>Vertebrata</taxon>
        <taxon>Euteleostomi</taxon>
        <taxon>Actinopterygii</taxon>
        <taxon>Neopterygii</taxon>
        <taxon>Teleostei</taxon>
        <taxon>Neoteleostei</taxon>
        <taxon>Acanthomorphata</taxon>
        <taxon>Eupercaria</taxon>
        <taxon>Perciformes</taxon>
        <taxon>Cottioidei</taxon>
        <taxon>Gasterosteales</taxon>
        <taxon>Gasterosteidae</taxon>
        <taxon>Gasterosteus</taxon>
    </lineage>
</organism>
<reference evidence="9 10" key="1">
    <citation type="journal article" date="2021" name="G3 (Bethesda)">
        <title>Improved contiguity of the threespine stickleback genome using long-read sequencing.</title>
        <authorList>
            <person name="Nath S."/>
            <person name="Shaw D.E."/>
            <person name="White M.A."/>
        </authorList>
    </citation>
    <scope>NUCLEOTIDE SEQUENCE [LARGE SCALE GENOMIC DNA]</scope>
    <source>
        <strain evidence="9 10">Lake Benthic</strain>
    </source>
</reference>
<feature type="domain" description="C2H2-type" evidence="8">
    <location>
        <begin position="1298"/>
        <end position="1318"/>
    </location>
</feature>
<reference evidence="9" key="3">
    <citation type="submission" date="2025-09" db="UniProtKB">
        <authorList>
            <consortium name="Ensembl"/>
        </authorList>
    </citation>
    <scope>IDENTIFICATION</scope>
</reference>
<evidence type="ECO:0000259" key="8">
    <source>
        <dbReference type="PROSITE" id="PS00028"/>
    </source>
</evidence>
<feature type="domain" description="C2H2-type" evidence="8">
    <location>
        <begin position="1230"/>
        <end position="1250"/>
    </location>
</feature>
<feature type="domain" description="C2H2-type" evidence="8">
    <location>
        <begin position="1450"/>
        <end position="1470"/>
    </location>
</feature>
<dbReference type="PROSITE" id="PS00028">
    <property type="entry name" value="ZINC_FINGER_C2H2_1"/>
    <property type="match status" value="11"/>
</dbReference>
<dbReference type="Gene3D" id="3.30.160.60">
    <property type="entry name" value="Classic Zinc Finger"/>
    <property type="match status" value="9"/>
</dbReference>
<feature type="compositionally biased region" description="Acidic residues" evidence="7">
    <location>
        <begin position="568"/>
        <end position="580"/>
    </location>
</feature>
<evidence type="ECO:0000256" key="2">
    <source>
        <dbReference type="ARBA" id="ARBA00022723"/>
    </source>
</evidence>
<dbReference type="InterPro" id="IPR050527">
    <property type="entry name" value="Snail/Krueppel_Znf"/>
</dbReference>
<feature type="compositionally biased region" description="Polar residues" evidence="7">
    <location>
        <begin position="1396"/>
        <end position="1405"/>
    </location>
</feature>
<sequence>MLGLQGSTSTPKVYRCVACSATFTGLASLLVHQATHAGALSKVPAPSQPSNSQREILFGSMDSSGEQLSPPTRLPDSHSPSFFICDCGEEFQDFSLMLQHKRLHESQPQFLQPLDSNSVLSGGADCDKVFPSQHLSFIPTATQSSLVISCPSTSRFPDVKLPILADHKTDLSLEDVTSIATAPQGQCKPPQDPSEKQLKTMSAPAEQPAETVEDNSLLDKTNSVPSRKKGESLSINKPLMKLLASAYMNRFQNPLLQNQNNNTITPKQEVVPVDITPVAKTEVSSINDLSITQLRRLLAKPGIKTKAPSISKILEGSKKRVVSLTKTFSPVVVLETRQKLMAPFSNGIYGEYQCGRCRRVFQNLDKLAEHHFLHKKERIKCCRRCKQLIIGRLPLPDNHVCPQLGNKTMSPSSSFPQKIVPFHSLNNSKKVFFCPLCKHNYARRWNLKMHKCQGPGSAPYPHASPAFQKRPVLRSNSEDRTDAGIEAGSQLNKSVAVGTDATRLSHIKVEATSPNSLQSAVSELAWTHSAKSFSPFYSNSSMNQAQNDASLCGVSLQQGQENSSWDASECDEEDSDEGEWTMPLDDELEVLGSTNNAGNDTQAKSTETTVPSLRYFVRGGVRRYPCNRCQKTYSRPSTLRRHLRLCGFRLRGPATLSGAQGAAPLTGNNMKPMFACFVCGKSFNRKDNMMVHRRRCQLLRTMDAGGKADGRTEEQPAVSGIATDCQTKEDDDGGNWGIMSLPSVLPRRVTCECGVGFTSPRLLLEHLQKHAQESYTCPTCGETVNSWADYEVHLQIHMHPHHQLLKGIQPQRSQPLLLRFKQQPSRPADQPQPKQARAVQAANPTKKKQQRIMCARCNNTFATRCSLRRHLLWNRCKGVRATNQPKMYHCSHCNADFPNSISLMFHQRSGACKPAIKPVRCPVCLRWFGTVDGLQKHLLTHKQTEAHRCDVCQGTYPNVKSLKNHRRRIHRIMSALIRHVRVHTGEKPYKCDICGKAFGQAYFLRVHELTHWSVKRYNCTRCEKAFTHYSNAKNHRCRPVKSSEDSPPSRRPRPALTYTCHICKNVFDHLQEFNGHMRAHTGANLYRCLYCDKLFGVLSEFVAHRGRCRGESSVSSSAKEQETMSLVQYTVPSLRCLSGPNPASSPPGANCREARKTAPQAAPKKRSAASKKPFQSTAKRPAPLVSKLNRLDNRSDPKKYLCPSCGRLFRHMGRLRAHMLTHAAGQSYTCACCGKTLATWRKLWHHQRVHRQRRGRFTCPQCGQGFRFVHSYKKHMSEHPEVQWIEVRPKKVFLPYQCEQCRCSFKTLDLLFTHQLCHPSTHKDSDFDFSIDDHTETLIPPTNSHAAAWHSDPLENRNGSLGPLPKCPDGSTRESPQALTMPIVKGSGPDLDESPTRPSSTQSIQDAEAGRDKIDENAFGKTIHPSRTVKRHISQNVSISNEASAAGVTCAVCGDAYAVISDLYHHYLQHARGQL</sequence>
<dbReference type="GO" id="GO:0000978">
    <property type="term" value="F:RNA polymerase II cis-regulatory region sequence-specific DNA binding"/>
    <property type="evidence" value="ECO:0007669"/>
    <property type="project" value="TreeGrafter"/>
</dbReference>
<dbReference type="PANTHER" id="PTHR24388">
    <property type="entry name" value="ZINC FINGER PROTEIN"/>
    <property type="match status" value="1"/>
</dbReference>
<feature type="compositionally biased region" description="Low complexity" evidence="7">
    <location>
        <begin position="1140"/>
        <end position="1150"/>
    </location>
</feature>
<dbReference type="InterPro" id="IPR013087">
    <property type="entry name" value="Znf_C2H2_type"/>
</dbReference>
<feature type="region of interest" description="Disordered" evidence="7">
    <location>
        <begin position="822"/>
        <end position="844"/>
    </location>
</feature>
<accession>A0AAQ4RX42</accession>
<evidence type="ECO:0000256" key="1">
    <source>
        <dbReference type="ARBA" id="ARBA00006991"/>
    </source>
</evidence>
<evidence type="ECO:0000256" key="7">
    <source>
        <dbReference type="SAM" id="MobiDB-lite"/>
    </source>
</evidence>
<reference evidence="9" key="2">
    <citation type="submission" date="2025-08" db="UniProtKB">
        <authorList>
            <consortium name="Ensembl"/>
        </authorList>
    </citation>
    <scope>IDENTIFICATION</scope>
</reference>
<evidence type="ECO:0000313" key="9">
    <source>
        <dbReference type="Ensembl" id="ENSGACP00000067570.1"/>
    </source>
</evidence>
<comment type="similarity">
    <text evidence="1">Belongs to the krueppel C2H2-type zinc-finger protein family.</text>
</comment>
<evidence type="ECO:0000256" key="6">
    <source>
        <dbReference type="ARBA" id="ARBA00023242"/>
    </source>
</evidence>
<dbReference type="InterPro" id="IPR036236">
    <property type="entry name" value="Znf_C2H2_sf"/>
</dbReference>
<protein>
    <recommendedName>
        <fullName evidence="8">C2H2-type domain-containing protein</fullName>
    </recommendedName>
</protein>
<feature type="domain" description="C2H2-type" evidence="8">
    <location>
        <begin position="16"/>
        <end position="36"/>
    </location>
</feature>
<evidence type="ECO:0000256" key="3">
    <source>
        <dbReference type="ARBA" id="ARBA00022737"/>
    </source>
</evidence>
<feature type="region of interest" description="Disordered" evidence="7">
    <location>
        <begin position="558"/>
        <end position="580"/>
    </location>
</feature>
<feature type="domain" description="C2H2-type" evidence="8">
    <location>
        <begin position="949"/>
        <end position="970"/>
    </location>
</feature>
<evidence type="ECO:0000256" key="5">
    <source>
        <dbReference type="ARBA" id="ARBA00022833"/>
    </source>
</evidence>
<feature type="domain" description="C2H2-type" evidence="8">
    <location>
        <begin position="921"/>
        <end position="941"/>
    </location>
</feature>
<proteinExistence type="inferred from homology"/>
<keyword evidence="6" id="KW-0539">Nucleus</keyword>
<dbReference type="GeneTree" id="ENSGT00940000162287"/>
<dbReference type="FunFam" id="3.30.160.60:FF:001442">
    <property type="entry name" value="zinc finger protein 696"/>
    <property type="match status" value="1"/>
</dbReference>
<evidence type="ECO:0000256" key="4">
    <source>
        <dbReference type="ARBA" id="ARBA00022771"/>
    </source>
</evidence>
<dbReference type="Proteomes" id="UP000007635">
    <property type="component" value="Chromosome XX"/>
</dbReference>
<keyword evidence="4" id="KW-0863">Zinc-finger</keyword>
<dbReference type="GO" id="GO:0008270">
    <property type="term" value="F:zinc ion binding"/>
    <property type="evidence" value="ECO:0007669"/>
    <property type="project" value="UniProtKB-KW"/>
</dbReference>
<keyword evidence="10" id="KW-1185">Reference proteome</keyword>
<dbReference type="SMART" id="SM00355">
    <property type="entry name" value="ZnF_C2H2"/>
    <property type="match status" value="19"/>
</dbReference>
<dbReference type="SUPFAM" id="SSF57667">
    <property type="entry name" value="beta-beta-alpha zinc fingers"/>
    <property type="match status" value="8"/>
</dbReference>
<feature type="domain" description="C2H2-type" evidence="8">
    <location>
        <begin position="1060"/>
        <end position="1080"/>
    </location>
</feature>
<name>A0AAQ4RX42_GASAC</name>
<feature type="region of interest" description="Disordered" evidence="7">
    <location>
        <begin position="1349"/>
        <end position="1421"/>
    </location>
</feature>
<dbReference type="Pfam" id="PF00096">
    <property type="entry name" value="zf-C2H2"/>
    <property type="match status" value="4"/>
</dbReference>
<feature type="domain" description="C2H2-type" evidence="8">
    <location>
        <begin position="991"/>
        <end position="1011"/>
    </location>
</feature>